<dbReference type="PATRIC" id="fig|449659.4.peg.1076"/>
<dbReference type="PANTHER" id="PTHR46193">
    <property type="entry name" value="6-PHOSPHOGLUCONATE PHOSPHATASE"/>
    <property type="match status" value="1"/>
</dbReference>
<comment type="caution">
    <text evidence="6">The sequence shown here is derived from an EMBL/GenBank/DDBJ whole genome shotgun (WGS) entry which is preliminary data.</text>
</comment>
<evidence type="ECO:0000256" key="3">
    <source>
        <dbReference type="ARBA" id="ARBA00022723"/>
    </source>
</evidence>
<dbReference type="OrthoDB" id="9797743at2"/>
<organism evidence="6 7">
    <name type="scientific">Ligilactobacillus pobuzihii</name>
    <dbReference type="NCBI Taxonomy" id="449659"/>
    <lineage>
        <taxon>Bacteria</taxon>
        <taxon>Bacillati</taxon>
        <taxon>Bacillota</taxon>
        <taxon>Bacilli</taxon>
        <taxon>Lactobacillales</taxon>
        <taxon>Lactobacillaceae</taxon>
        <taxon>Ligilactobacillus</taxon>
    </lineage>
</organism>
<gene>
    <name evidence="6" type="ORF">IV66_GL001066</name>
</gene>
<dbReference type="AlphaFoldDB" id="A0A0R2L1M6"/>
<dbReference type="STRING" id="449659.IV66_GL001066"/>
<dbReference type="CDD" id="cd07505">
    <property type="entry name" value="HAD_BPGM-like"/>
    <property type="match status" value="1"/>
</dbReference>
<dbReference type="InterPro" id="IPR023214">
    <property type="entry name" value="HAD_sf"/>
</dbReference>
<dbReference type="GO" id="GO:0046872">
    <property type="term" value="F:metal ion binding"/>
    <property type="evidence" value="ECO:0007669"/>
    <property type="project" value="UniProtKB-KW"/>
</dbReference>
<evidence type="ECO:0000256" key="2">
    <source>
        <dbReference type="ARBA" id="ARBA00006171"/>
    </source>
</evidence>
<dbReference type="Gene3D" id="1.10.150.240">
    <property type="entry name" value="Putative phosphatase, domain 2"/>
    <property type="match status" value="1"/>
</dbReference>
<comment type="similarity">
    <text evidence="2">Belongs to the HAD-like hydrolase superfamily. CbbY/CbbZ/Gph/YieH family.</text>
</comment>
<dbReference type="Proteomes" id="UP000051886">
    <property type="component" value="Unassembled WGS sequence"/>
</dbReference>
<keyword evidence="6" id="KW-0378">Hydrolase</keyword>
<dbReference type="InterPro" id="IPR041492">
    <property type="entry name" value="HAD_2"/>
</dbReference>
<dbReference type="GO" id="GO:0016787">
    <property type="term" value="F:hydrolase activity"/>
    <property type="evidence" value="ECO:0007669"/>
    <property type="project" value="UniProtKB-KW"/>
</dbReference>
<dbReference type="SFLD" id="SFLDS00003">
    <property type="entry name" value="Haloacid_Dehalogenase"/>
    <property type="match status" value="1"/>
</dbReference>
<dbReference type="EMBL" id="JQCN01000070">
    <property type="protein sequence ID" value="KRN95619.1"/>
    <property type="molecule type" value="Genomic_DNA"/>
</dbReference>
<dbReference type="NCBIfam" id="TIGR01509">
    <property type="entry name" value="HAD-SF-IA-v3"/>
    <property type="match status" value="1"/>
</dbReference>
<evidence type="ECO:0000256" key="1">
    <source>
        <dbReference type="ARBA" id="ARBA00001946"/>
    </source>
</evidence>
<reference evidence="6 7" key="1">
    <citation type="journal article" date="2015" name="Genome Announc.">
        <title>Expanding the biotechnology potential of lactobacilli through comparative genomics of 213 strains and associated genera.</title>
        <authorList>
            <person name="Sun Z."/>
            <person name="Harris H.M."/>
            <person name="McCann A."/>
            <person name="Guo C."/>
            <person name="Argimon S."/>
            <person name="Zhang W."/>
            <person name="Yang X."/>
            <person name="Jeffery I.B."/>
            <person name="Cooney J.C."/>
            <person name="Kagawa T.F."/>
            <person name="Liu W."/>
            <person name="Song Y."/>
            <person name="Salvetti E."/>
            <person name="Wrobel A."/>
            <person name="Rasinkangas P."/>
            <person name="Parkhill J."/>
            <person name="Rea M.C."/>
            <person name="O'Sullivan O."/>
            <person name="Ritari J."/>
            <person name="Douillard F.P."/>
            <person name="Paul Ross R."/>
            <person name="Yang R."/>
            <person name="Briner A.E."/>
            <person name="Felis G.E."/>
            <person name="de Vos W.M."/>
            <person name="Barrangou R."/>
            <person name="Klaenhammer T.R."/>
            <person name="Caufield P.W."/>
            <person name="Cui Y."/>
            <person name="Zhang H."/>
            <person name="O'Toole P.W."/>
        </authorList>
    </citation>
    <scope>NUCLEOTIDE SEQUENCE [LARGE SCALE GENOMIC DNA]</scope>
    <source>
        <strain evidence="6 7">NBRC 103219</strain>
    </source>
</reference>
<evidence type="ECO:0000256" key="5">
    <source>
        <dbReference type="ARBA" id="ARBA00023277"/>
    </source>
</evidence>
<dbReference type="InterPro" id="IPR036412">
    <property type="entry name" value="HAD-like_sf"/>
</dbReference>
<evidence type="ECO:0000313" key="7">
    <source>
        <dbReference type="Proteomes" id="UP000051886"/>
    </source>
</evidence>
<protein>
    <submittedName>
        <fullName evidence="6">HAD superfamily hydrolase</fullName>
    </submittedName>
</protein>
<keyword evidence="7" id="KW-1185">Reference proteome</keyword>
<evidence type="ECO:0000256" key="4">
    <source>
        <dbReference type="ARBA" id="ARBA00022842"/>
    </source>
</evidence>
<dbReference type="Pfam" id="PF13419">
    <property type="entry name" value="HAD_2"/>
    <property type="match status" value="1"/>
</dbReference>
<keyword evidence="5" id="KW-0119">Carbohydrate metabolism</keyword>
<dbReference type="RefSeq" id="WP_017868507.1">
    <property type="nucleotide sequence ID" value="NZ_BJYB01000008.1"/>
</dbReference>
<sequence length="215" mass="24542">MKAFIFDMDGVLVDSERYYYRLKIDFLRQMGETPGVSNITEIVGLSADNGWKKLVPAAKKRAWLQPLFEKYRSQHMIDYAQYLNADVPEFLQDIKNDGQVIALASAGYISGIQKMLWECNFAQYFSSVISGEDVEHNKPAPDIYLSSVEKLALNPNECVAIEDSPVGIKAAKGAGLETWAIKYPYYQLDQRQADRIFSGFGQMRKYYQQEYAQKS</sequence>
<proteinExistence type="inferred from homology"/>
<dbReference type="SFLD" id="SFLDG01129">
    <property type="entry name" value="C1.5:_HAD__Beta-PGM__Phosphata"/>
    <property type="match status" value="1"/>
</dbReference>
<dbReference type="InterPro" id="IPR051600">
    <property type="entry name" value="Beta-PGM-like"/>
</dbReference>
<accession>A0A0R2L1M6</accession>
<dbReference type="Gene3D" id="3.40.50.1000">
    <property type="entry name" value="HAD superfamily/HAD-like"/>
    <property type="match status" value="1"/>
</dbReference>
<dbReference type="SUPFAM" id="SSF56784">
    <property type="entry name" value="HAD-like"/>
    <property type="match status" value="1"/>
</dbReference>
<dbReference type="InterPro" id="IPR006439">
    <property type="entry name" value="HAD-SF_hydro_IA"/>
</dbReference>
<keyword evidence="3" id="KW-0479">Metal-binding</keyword>
<dbReference type="PANTHER" id="PTHR46193:SF18">
    <property type="entry name" value="HEXITOL PHOSPHATASE B"/>
    <property type="match status" value="1"/>
</dbReference>
<comment type="cofactor">
    <cofactor evidence="1">
        <name>Mg(2+)</name>
        <dbReference type="ChEBI" id="CHEBI:18420"/>
    </cofactor>
</comment>
<name>A0A0R2L1M6_9LACO</name>
<keyword evidence="4" id="KW-0460">Magnesium</keyword>
<evidence type="ECO:0000313" key="6">
    <source>
        <dbReference type="EMBL" id="KRN95619.1"/>
    </source>
</evidence>
<dbReference type="InterPro" id="IPR023198">
    <property type="entry name" value="PGP-like_dom2"/>
</dbReference>